<sequence length="247" mass="27219">MNDWPQQLTLIYSVLAYHMFLRPLLGGWLQQGFVREGRMAEMQRSVFNALVKVWLVPPIVLPAISVEKLTSAPLPQGFTVRLCQPEDSPSCLEIYRLNAPGRFPEEVEQEFAALLEKDGGSMLVIEKDGRILACGGAALQDGTGGLHFGLIHPDFQKQGIGRLLLMARLVRFDCAVLAIHIYSVADSVGYYERYGFRRFGLWYSHDGGAHPVAGVSLHPENRQKLASFLSDAGYPVPPPLPASTTAG</sequence>
<name>A0ABW0KRR9_9BACT</name>
<evidence type="ECO:0000313" key="3">
    <source>
        <dbReference type="Proteomes" id="UP001596052"/>
    </source>
</evidence>
<comment type="caution">
    <text evidence="2">The sequence shown here is derived from an EMBL/GenBank/DDBJ whole genome shotgun (WGS) entry which is preliminary data.</text>
</comment>
<protein>
    <submittedName>
        <fullName evidence="2">GNAT family N-acetyltransferase</fullName>
        <ecNumber evidence="2">2.3.-.-</ecNumber>
    </submittedName>
</protein>
<dbReference type="Proteomes" id="UP001596052">
    <property type="component" value="Unassembled WGS sequence"/>
</dbReference>
<dbReference type="Pfam" id="PF00583">
    <property type="entry name" value="Acetyltransf_1"/>
    <property type="match status" value="1"/>
</dbReference>
<dbReference type="InterPro" id="IPR000182">
    <property type="entry name" value="GNAT_dom"/>
</dbReference>
<reference evidence="3" key="1">
    <citation type="journal article" date="2019" name="Int. J. Syst. Evol. Microbiol.">
        <title>The Global Catalogue of Microorganisms (GCM) 10K type strain sequencing project: providing services to taxonomists for standard genome sequencing and annotation.</title>
        <authorList>
            <consortium name="The Broad Institute Genomics Platform"/>
            <consortium name="The Broad Institute Genome Sequencing Center for Infectious Disease"/>
            <person name="Wu L."/>
            <person name="Ma J."/>
        </authorList>
    </citation>
    <scope>NUCLEOTIDE SEQUENCE [LARGE SCALE GENOMIC DNA]</scope>
    <source>
        <strain evidence="3">CGMCC 4.1469</strain>
    </source>
</reference>
<keyword evidence="2" id="KW-0808">Transferase</keyword>
<dbReference type="Gene3D" id="3.40.630.30">
    <property type="match status" value="1"/>
</dbReference>
<feature type="domain" description="N-acetyltransferase" evidence="1">
    <location>
        <begin position="78"/>
        <end position="222"/>
    </location>
</feature>
<dbReference type="CDD" id="cd04301">
    <property type="entry name" value="NAT_SF"/>
    <property type="match status" value="1"/>
</dbReference>
<dbReference type="SUPFAM" id="SSF55729">
    <property type="entry name" value="Acyl-CoA N-acyltransferases (Nat)"/>
    <property type="match status" value="1"/>
</dbReference>
<keyword evidence="2" id="KW-0012">Acyltransferase</keyword>
<keyword evidence="3" id="KW-1185">Reference proteome</keyword>
<dbReference type="PROSITE" id="PS51186">
    <property type="entry name" value="GNAT"/>
    <property type="match status" value="1"/>
</dbReference>
<dbReference type="GO" id="GO:0016746">
    <property type="term" value="F:acyltransferase activity"/>
    <property type="evidence" value="ECO:0007669"/>
    <property type="project" value="UniProtKB-KW"/>
</dbReference>
<dbReference type="EC" id="2.3.-.-" evidence="2"/>
<dbReference type="RefSeq" id="WP_377168137.1">
    <property type="nucleotide sequence ID" value="NZ_JBHSMQ010000005.1"/>
</dbReference>
<accession>A0ABW0KRR9</accession>
<evidence type="ECO:0000313" key="2">
    <source>
        <dbReference type="EMBL" id="MFC5456163.1"/>
    </source>
</evidence>
<dbReference type="EMBL" id="JBHSMQ010000005">
    <property type="protein sequence ID" value="MFC5456163.1"/>
    <property type="molecule type" value="Genomic_DNA"/>
</dbReference>
<gene>
    <name evidence="2" type="ORF">ACFQDI_14970</name>
</gene>
<proteinExistence type="predicted"/>
<evidence type="ECO:0000259" key="1">
    <source>
        <dbReference type="PROSITE" id="PS51186"/>
    </source>
</evidence>
<dbReference type="InterPro" id="IPR016181">
    <property type="entry name" value="Acyl_CoA_acyltransferase"/>
</dbReference>
<organism evidence="2 3">
    <name type="scientific">Prosthecobacter fluviatilis</name>
    <dbReference type="NCBI Taxonomy" id="445931"/>
    <lineage>
        <taxon>Bacteria</taxon>
        <taxon>Pseudomonadati</taxon>
        <taxon>Verrucomicrobiota</taxon>
        <taxon>Verrucomicrobiia</taxon>
        <taxon>Verrucomicrobiales</taxon>
        <taxon>Verrucomicrobiaceae</taxon>
        <taxon>Prosthecobacter</taxon>
    </lineage>
</organism>